<proteinExistence type="predicted"/>
<dbReference type="RefSeq" id="XP_009050711.1">
    <property type="nucleotide sequence ID" value="XM_009052463.1"/>
</dbReference>
<evidence type="ECO:0000313" key="3">
    <source>
        <dbReference type="Proteomes" id="UP000030746"/>
    </source>
</evidence>
<dbReference type="KEGG" id="lgi:LOTGIDRAFT_239006"/>
<gene>
    <name evidence="2" type="ORF">LOTGIDRAFT_239006</name>
</gene>
<keyword evidence="3" id="KW-1185">Reference proteome</keyword>
<feature type="signal peptide" evidence="1">
    <location>
        <begin position="1"/>
        <end position="21"/>
    </location>
</feature>
<evidence type="ECO:0000256" key="1">
    <source>
        <dbReference type="SAM" id="SignalP"/>
    </source>
</evidence>
<dbReference type="CTD" id="20250926"/>
<name>V4AUI6_LOTGI</name>
<protein>
    <submittedName>
        <fullName evidence="2">Uncharacterized protein</fullName>
    </submittedName>
</protein>
<organism evidence="2 3">
    <name type="scientific">Lottia gigantea</name>
    <name type="common">Giant owl limpet</name>
    <dbReference type="NCBI Taxonomy" id="225164"/>
    <lineage>
        <taxon>Eukaryota</taxon>
        <taxon>Metazoa</taxon>
        <taxon>Spiralia</taxon>
        <taxon>Lophotrochozoa</taxon>
        <taxon>Mollusca</taxon>
        <taxon>Gastropoda</taxon>
        <taxon>Patellogastropoda</taxon>
        <taxon>Lottioidea</taxon>
        <taxon>Lottiidae</taxon>
        <taxon>Lottia</taxon>
    </lineage>
</organism>
<feature type="chain" id="PRO_5004716981" evidence="1">
    <location>
        <begin position="22"/>
        <end position="161"/>
    </location>
</feature>
<sequence length="161" mass="17635">MLKFVIFASVFCLYYVSSVEAISGSTIANKADSHVGSTKWSYASSHDTGRNTNKCNIFVNDVMEEVGGSVPQRSWWRHSPIGAGEWGNPHSSYLSGDNCWRNVGSPSIGDVMGDGVHVAFYTGYRTTTSARSDKIVKNSWGFRSSGSGAASNNYAYWRYTC</sequence>
<dbReference type="OrthoDB" id="6142777at2759"/>
<dbReference type="GeneID" id="20250926"/>
<accession>V4AUI6</accession>
<dbReference type="AlphaFoldDB" id="V4AUI6"/>
<evidence type="ECO:0000313" key="2">
    <source>
        <dbReference type="EMBL" id="ESO98600.1"/>
    </source>
</evidence>
<keyword evidence="1" id="KW-0732">Signal</keyword>
<dbReference type="OMA" id="NEWANSN"/>
<dbReference type="Proteomes" id="UP000030746">
    <property type="component" value="Unassembled WGS sequence"/>
</dbReference>
<reference evidence="2 3" key="1">
    <citation type="journal article" date="2013" name="Nature">
        <title>Insights into bilaterian evolution from three spiralian genomes.</title>
        <authorList>
            <person name="Simakov O."/>
            <person name="Marletaz F."/>
            <person name="Cho S.J."/>
            <person name="Edsinger-Gonzales E."/>
            <person name="Havlak P."/>
            <person name="Hellsten U."/>
            <person name="Kuo D.H."/>
            <person name="Larsson T."/>
            <person name="Lv J."/>
            <person name="Arendt D."/>
            <person name="Savage R."/>
            <person name="Osoegawa K."/>
            <person name="de Jong P."/>
            <person name="Grimwood J."/>
            <person name="Chapman J.A."/>
            <person name="Shapiro H."/>
            <person name="Aerts A."/>
            <person name="Otillar R.P."/>
            <person name="Terry A.Y."/>
            <person name="Boore J.L."/>
            <person name="Grigoriev I.V."/>
            <person name="Lindberg D.R."/>
            <person name="Seaver E.C."/>
            <person name="Weisblat D.A."/>
            <person name="Putnam N.H."/>
            <person name="Rokhsar D.S."/>
        </authorList>
    </citation>
    <scope>NUCLEOTIDE SEQUENCE [LARGE SCALE GENOMIC DNA]</scope>
</reference>
<dbReference type="HOGENOM" id="CLU_139359_0_0_1"/>
<dbReference type="EMBL" id="KB201236">
    <property type="protein sequence ID" value="ESO98600.1"/>
    <property type="molecule type" value="Genomic_DNA"/>
</dbReference>